<feature type="signal peptide" evidence="3">
    <location>
        <begin position="1"/>
        <end position="20"/>
    </location>
</feature>
<feature type="transmembrane region" description="Helical" evidence="2">
    <location>
        <begin position="706"/>
        <end position="727"/>
    </location>
</feature>
<feature type="transmembrane region" description="Helical" evidence="2">
    <location>
        <begin position="509"/>
        <end position="530"/>
    </location>
</feature>
<feature type="transmembrane region" description="Helical" evidence="2">
    <location>
        <begin position="590"/>
        <end position="609"/>
    </location>
</feature>
<sequence>MRIYSPWLVLLTAAVCGVTAKEVIHTASLNFDGAGHNLSSQNNRGGWVNPEDLTPMPQCIAQQDQSTWLSAMTQCTGKRCTSHFGVFCTHHQWLTQLSCLSTAFSSDVIKGYLPYCSRSVLAKAQLYVWVREHTGRTWLVDVGDANELQNLSPASLAEGYAAVNVMYKAPTCLTRSVSALSMEPFHRVMASCSFTSTTLHTGNAARPWEYSGSLRSMIALDFETVGYDLTHHRIGYGNYFDKECFCSAFTIDPLQEPCSGPGQIDWTKERLWINATCGPMSLPDNWMDRLKTTEFAYIPIEDWHWPTCVTDMPKQVTGLTDQCATDACEIDSNGYCKVKRAVDRACFCHNISYRSCGGSCQIFETRIDYVKWLHGLCGSVQDWHGLPDDWRHLAVPIPSDMVPWRWTIQPSNTSDNAPITLPGSIESTEKCASNEEKLGSFALINIATFLAAYLGRRTGLHRITRSFLWHPHPWGWVSTGLLIAVLQLLANCLNAFLVQSTFGYEDTPVFQLMLLWCSMPRPAWLPILLITSQPFEAMNFSAAASSLLAEMILQLLSSYYIIMTVDYGLKHNFYFADMEGVERGTSAKTMYAGALLWFLIIGVAFVQLWRTIPIMNRLTGSGNLDLPKWQRSTQRASNNAEEPWAYSNEHRTRSGENSAHWKTKSRTLEETSLMSDKGGIHKSYGTLPTESQIDWASQKAFMNLHVVTAISMLLLWIAQWLFWGGFISLSSEEFCPPRLGILTAVWIVFSLAGAAIGATV</sequence>
<evidence type="ECO:0000256" key="3">
    <source>
        <dbReference type="SAM" id="SignalP"/>
    </source>
</evidence>
<feature type="transmembrane region" description="Helical" evidence="2">
    <location>
        <begin position="739"/>
        <end position="758"/>
    </location>
</feature>
<evidence type="ECO:0000256" key="1">
    <source>
        <dbReference type="SAM" id="MobiDB-lite"/>
    </source>
</evidence>
<gene>
    <name evidence="4" type="ORF">BU16DRAFT_575396</name>
</gene>
<reference evidence="4" key="1">
    <citation type="journal article" date="2020" name="Stud. Mycol.">
        <title>101 Dothideomycetes genomes: a test case for predicting lifestyles and emergence of pathogens.</title>
        <authorList>
            <person name="Haridas S."/>
            <person name="Albert R."/>
            <person name="Binder M."/>
            <person name="Bloem J."/>
            <person name="Labutti K."/>
            <person name="Salamov A."/>
            <person name="Andreopoulos B."/>
            <person name="Baker S."/>
            <person name="Barry K."/>
            <person name="Bills G."/>
            <person name="Bluhm B."/>
            <person name="Cannon C."/>
            <person name="Castanera R."/>
            <person name="Culley D."/>
            <person name="Daum C."/>
            <person name="Ezra D."/>
            <person name="Gonzalez J."/>
            <person name="Henrissat B."/>
            <person name="Kuo A."/>
            <person name="Liang C."/>
            <person name="Lipzen A."/>
            <person name="Lutzoni F."/>
            <person name="Magnuson J."/>
            <person name="Mondo S."/>
            <person name="Nolan M."/>
            <person name="Ohm R."/>
            <person name="Pangilinan J."/>
            <person name="Park H.-J."/>
            <person name="Ramirez L."/>
            <person name="Alfaro M."/>
            <person name="Sun H."/>
            <person name="Tritt A."/>
            <person name="Yoshinaga Y."/>
            <person name="Zwiers L.-H."/>
            <person name="Turgeon B."/>
            <person name="Goodwin S."/>
            <person name="Spatafora J."/>
            <person name="Crous P."/>
            <person name="Grigoriev I."/>
        </authorList>
    </citation>
    <scope>NUCLEOTIDE SEQUENCE</scope>
    <source>
        <strain evidence="4">CBS 269.34</strain>
    </source>
</reference>
<keyword evidence="2" id="KW-1133">Transmembrane helix</keyword>
<keyword evidence="3" id="KW-0732">Signal</keyword>
<evidence type="ECO:0000313" key="4">
    <source>
        <dbReference type="EMBL" id="KAF2489754.1"/>
    </source>
</evidence>
<protein>
    <recommendedName>
        <fullName evidence="6">Extracellular membrane protein CFEM domain-containing protein</fullName>
    </recommendedName>
</protein>
<feature type="transmembrane region" description="Helical" evidence="2">
    <location>
        <begin position="542"/>
        <end position="562"/>
    </location>
</feature>
<dbReference type="OrthoDB" id="3525430at2759"/>
<proteinExistence type="predicted"/>
<keyword evidence="2" id="KW-0472">Membrane</keyword>
<keyword evidence="5" id="KW-1185">Reference proteome</keyword>
<feature type="transmembrane region" description="Helical" evidence="2">
    <location>
        <begin position="438"/>
        <end position="455"/>
    </location>
</feature>
<feature type="transmembrane region" description="Helical" evidence="2">
    <location>
        <begin position="476"/>
        <end position="497"/>
    </location>
</feature>
<dbReference type="AlphaFoldDB" id="A0A6A6QCG5"/>
<dbReference type="EMBL" id="MU004198">
    <property type="protein sequence ID" value="KAF2489754.1"/>
    <property type="molecule type" value="Genomic_DNA"/>
</dbReference>
<evidence type="ECO:0000313" key="5">
    <source>
        <dbReference type="Proteomes" id="UP000799750"/>
    </source>
</evidence>
<organism evidence="4 5">
    <name type="scientific">Lophium mytilinum</name>
    <dbReference type="NCBI Taxonomy" id="390894"/>
    <lineage>
        <taxon>Eukaryota</taxon>
        <taxon>Fungi</taxon>
        <taxon>Dikarya</taxon>
        <taxon>Ascomycota</taxon>
        <taxon>Pezizomycotina</taxon>
        <taxon>Dothideomycetes</taxon>
        <taxon>Pleosporomycetidae</taxon>
        <taxon>Mytilinidiales</taxon>
        <taxon>Mytilinidiaceae</taxon>
        <taxon>Lophium</taxon>
    </lineage>
</organism>
<evidence type="ECO:0000256" key="2">
    <source>
        <dbReference type="SAM" id="Phobius"/>
    </source>
</evidence>
<keyword evidence="2" id="KW-0812">Transmembrane</keyword>
<accession>A0A6A6QCG5</accession>
<evidence type="ECO:0008006" key="6">
    <source>
        <dbReference type="Google" id="ProtNLM"/>
    </source>
</evidence>
<dbReference type="Proteomes" id="UP000799750">
    <property type="component" value="Unassembled WGS sequence"/>
</dbReference>
<name>A0A6A6QCG5_9PEZI</name>
<feature type="region of interest" description="Disordered" evidence="1">
    <location>
        <begin position="637"/>
        <end position="664"/>
    </location>
</feature>
<feature type="chain" id="PRO_5025530694" description="Extracellular membrane protein CFEM domain-containing protein" evidence="3">
    <location>
        <begin position="21"/>
        <end position="760"/>
    </location>
</feature>